<evidence type="ECO:0000259" key="1">
    <source>
        <dbReference type="PROSITE" id="PS50104"/>
    </source>
</evidence>
<gene>
    <name evidence="2" type="ORF">J2X05_001836</name>
</gene>
<reference evidence="2 3" key="1">
    <citation type="submission" date="2023-07" db="EMBL/GenBank/DDBJ databases">
        <title>Sorghum-associated microbial communities from plants grown in Nebraska, USA.</title>
        <authorList>
            <person name="Schachtman D."/>
        </authorList>
    </citation>
    <scope>NUCLEOTIDE SEQUENCE [LARGE SCALE GENOMIC DNA]</scope>
    <source>
        <strain evidence="2 3">BE190</strain>
    </source>
</reference>
<comment type="caution">
    <text evidence="2">The sequence shown here is derived from an EMBL/GenBank/DDBJ whole genome shotgun (WGS) entry which is preliminary data.</text>
</comment>
<evidence type="ECO:0000313" key="3">
    <source>
        <dbReference type="Proteomes" id="UP001253595"/>
    </source>
</evidence>
<dbReference type="Proteomes" id="UP001253595">
    <property type="component" value="Unassembled WGS sequence"/>
</dbReference>
<keyword evidence="3" id="KW-1185">Reference proteome</keyword>
<proteinExistence type="predicted"/>
<dbReference type="PROSITE" id="PS50104">
    <property type="entry name" value="TIR"/>
    <property type="match status" value="1"/>
</dbReference>
<evidence type="ECO:0000313" key="2">
    <source>
        <dbReference type="EMBL" id="MDR7089814.1"/>
    </source>
</evidence>
<dbReference type="InterPro" id="IPR000157">
    <property type="entry name" value="TIR_dom"/>
</dbReference>
<dbReference type="EMBL" id="JAVDVX010000003">
    <property type="protein sequence ID" value="MDR7089814.1"/>
    <property type="molecule type" value="Genomic_DNA"/>
</dbReference>
<dbReference type="Gene3D" id="3.40.50.10140">
    <property type="entry name" value="Toll/interleukin-1 receptor homology (TIR) domain"/>
    <property type="match status" value="1"/>
</dbReference>
<protein>
    <recommendedName>
        <fullName evidence="1">TIR domain-containing protein</fullName>
    </recommendedName>
</protein>
<name>A0ABU1UX93_9GAMM</name>
<sequence length="101" mass="11516">MRIFVSYSRRDGAVTSETLRVLNTHLQGVSKTFIHCLCESESKWEQVRVLWALVTSHAVLLVESPATVSSRWVRLELRIARFIGLPLMRIKASDLVRAHDA</sequence>
<organism evidence="2 3">
    <name type="scientific">Cellvibrio fibrivorans</name>
    <dbReference type="NCBI Taxonomy" id="126350"/>
    <lineage>
        <taxon>Bacteria</taxon>
        <taxon>Pseudomonadati</taxon>
        <taxon>Pseudomonadota</taxon>
        <taxon>Gammaproteobacteria</taxon>
        <taxon>Cellvibrionales</taxon>
        <taxon>Cellvibrionaceae</taxon>
        <taxon>Cellvibrio</taxon>
    </lineage>
</organism>
<dbReference type="InterPro" id="IPR035897">
    <property type="entry name" value="Toll_tir_struct_dom_sf"/>
</dbReference>
<feature type="domain" description="TIR" evidence="1">
    <location>
        <begin position="1"/>
        <end position="101"/>
    </location>
</feature>
<dbReference type="SUPFAM" id="SSF52200">
    <property type="entry name" value="Toll/Interleukin receptor TIR domain"/>
    <property type="match status" value="1"/>
</dbReference>
<accession>A0ABU1UX93</accession>